<gene>
    <name evidence="2" type="ORF">BECKLFY1418A_GA0070994_10253</name>
</gene>
<dbReference type="PANTHER" id="PTHR37694">
    <property type="entry name" value="SLR8022 PROTEIN"/>
    <property type="match status" value="1"/>
</dbReference>
<protein>
    <submittedName>
        <fullName evidence="2">Cupin domain-containing protein</fullName>
    </submittedName>
</protein>
<feature type="domain" description="Cupin type-2" evidence="1">
    <location>
        <begin position="85"/>
        <end position="147"/>
    </location>
</feature>
<evidence type="ECO:0000313" key="2">
    <source>
        <dbReference type="EMBL" id="VFJ92631.1"/>
    </source>
</evidence>
<dbReference type="PANTHER" id="PTHR37694:SF1">
    <property type="entry name" value="SLR8022 PROTEIN"/>
    <property type="match status" value="1"/>
</dbReference>
<dbReference type="InterPro" id="IPR011051">
    <property type="entry name" value="RmlC_Cupin_sf"/>
</dbReference>
<sequence>MIPIISSLWLLKDNANFIIVLRLDTINIIRNTINIIRKLQKRYANRMTDNYLNKIINPNQTITYSPGTIVSKIIYKNKHTILTLFALDAEQSIAEHTTPFDAMIHVLDGEVKLTIGGIIKAVKANESIIMPANIPHALYAEQRFKILLVMMK</sequence>
<dbReference type="Gene3D" id="2.60.120.10">
    <property type="entry name" value="Jelly Rolls"/>
    <property type="match status" value="1"/>
</dbReference>
<evidence type="ECO:0000259" key="1">
    <source>
        <dbReference type="Pfam" id="PF07883"/>
    </source>
</evidence>
<reference evidence="2" key="1">
    <citation type="submission" date="2019-02" db="EMBL/GenBank/DDBJ databases">
        <authorList>
            <person name="Gruber-Vodicka R. H."/>
            <person name="Seah K. B. B."/>
        </authorList>
    </citation>
    <scope>NUCLEOTIDE SEQUENCE</scope>
    <source>
        <strain evidence="2">BECK_M6</strain>
    </source>
</reference>
<dbReference type="InterPro" id="IPR014710">
    <property type="entry name" value="RmlC-like_jellyroll"/>
</dbReference>
<dbReference type="InterPro" id="IPR013096">
    <property type="entry name" value="Cupin_2"/>
</dbReference>
<dbReference type="Pfam" id="PF07883">
    <property type="entry name" value="Cupin_2"/>
    <property type="match status" value="1"/>
</dbReference>
<organism evidence="2">
    <name type="scientific">Candidatus Kentrum sp. LFY</name>
    <dbReference type="NCBI Taxonomy" id="2126342"/>
    <lineage>
        <taxon>Bacteria</taxon>
        <taxon>Pseudomonadati</taxon>
        <taxon>Pseudomonadota</taxon>
        <taxon>Gammaproteobacteria</taxon>
        <taxon>Candidatus Kentrum</taxon>
    </lineage>
</organism>
<dbReference type="AlphaFoldDB" id="A0A450UJC0"/>
<name>A0A450UJC0_9GAMM</name>
<accession>A0A450UJC0</accession>
<proteinExistence type="predicted"/>
<dbReference type="SUPFAM" id="SSF51182">
    <property type="entry name" value="RmlC-like cupins"/>
    <property type="match status" value="1"/>
</dbReference>
<dbReference type="EMBL" id="CAADFH010000025">
    <property type="protein sequence ID" value="VFJ92631.1"/>
    <property type="molecule type" value="Genomic_DNA"/>
</dbReference>
<dbReference type="CDD" id="cd02230">
    <property type="entry name" value="cupin_HP0902-like"/>
    <property type="match status" value="1"/>
</dbReference>